<feature type="non-terminal residue" evidence="6">
    <location>
        <position position="178"/>
    </location>
</feature>
<dbReference type="AlphaFoldDB" id="D6MJY1"/>
<dbReference type="PROSITE" id="PS51294">
    <property type="entry name" value="HTH_MYB"/>
    <property type="match status" value="1"/>
</dbReference>
<organism evidence="6">
    <name type="scientific">Lycoris longituba</name>
    <dbReference type="NCBI Taxonomy" id="272140"/>
    <lineage>
        <taxon>Eukaryota</taxon>
        <taxon>Viridiplantae</taxon>
        <taxon>Streptophyta</taxon>
        <taxon>Embryophyta</taxon>
        <taxon>Tracheophyta</taxon>
        <taxon>Spermatophyta</taxon>
        <taxon>Magnoliopsida</taxon>
        <taxon>Liliopsida</taxon>
        <taxon>Asparagales</taxon>
        <taxon>Amaryllidaceae</taxon>
        <taxon>Amaryllidoideae</taxon>
        <taxon>Lycoris</taxon>
    </lineage>
</organism>
<dbReference type="InterPro" id="IPR025756">
    <property type="entry name" value="Myb_CC_LHEQLE"/>
</dbReference>
<dbReference type="InterPro" id="IPR001005">
    <property type="entry name" value="SANT/Myb"/>
</dbReference>
<dbReference type="InterPro" id="IPR006447">
    <property type="entry name" value="Myb_dom_plants"/>
</dbReference>
<evidence type="ECO:0000313" key="6">
    <source>
        <dbReference type="EMBL" id="ADG57828.1"/>
    </source>
</evidence>
<protein>
    <submittedName>
        <fullName evidence="6">Transcription factor</fullName>
    </submittedName>
</protein>
<evidence type="ECO:0000256" key="4">
    <source>
        <dbReference type="ARBA" id="ARBA00023242"/>
    </source>
</evidence>
<name>D6MJY1_9ASPA</name>
<evidence type="ECO:0000256" key="2">
    <source>
        <dbReference type="ARBA" id="ARBA00023125"/>
    </source>
</evidence>
<dbReference type="Pfam" id="PF00249">
    <property type="entry name" value="Myb_DNA-binding"/>
    <property type="match status" value="1"/>
</dbReference>
<keyword evidence="3" id="KW-0804">Transcription</keyword>
<keyword evidence="2" id="KW-0238">DNA-binding</keyword>
<reference evidence="6" key="1">
    <citation type="submission" date="2009-05" db="EMBL/GenBank/DDBJ databases">
        <authorList>
            <person name="Huang M."/>
            <person name="He Q."/>
            <person name="Zhang L."/>
            <person name="Cui S."/>
            <person name="Wang M."/>
            <person name="Zhou Y."/>
        </authorList>
    </citation>
    <scope>NUCLEOTIDE SEQUENCE</scope>
</reference>
<dbReference type="GO" id="GO:0003700">
    <property type="term" value="F:DNA-binding transcription factor activity"/>
    <property type="evidence" value="ECO:0007669"/>
    <property type="project" value="InterPro"/>
</dbReference>
<dbReference type="InterPro" id="IPR009057">
    <property type="entry name" value="Homeodomain-like_sf"/>
</dbReference>
<dbReference type="GO" id="GO:0003677">
    <property type="term" value="F:DNA binding"/>
    <property type="evidence" value="ECO:0007669"/>
    <property type="project" value="UniProtKB-KW"/>
</dbReference>
<keyword evidence="1" id="KW-0805">Transcription regulation</keyword>
<dbReference type="Pfam" id="PF14379">
    <property type="entry name" value="Myb_CC_LHEQLE"/>
    <property type="match status" value="1"/>
</dbReference>
<accession>D6MJY1</accession>
<reference evidence="6" key="2">
    <citation type="journal article" date="2010" name="Genomics">
        <title>Analysis of floral transcription factors from Lycoris longituba.</title>
        <authorList>
            <person name="He Q.L."/>
            <person name="Cui S.J."/>
            <person name="Gu J.L."/>
            <person name="Zhang H."/>
            <person name="Wang M.X."/>
            <person name="Zhou Y."/>
            <person name="Zhang L."/>
            <person name="Huang M.R."/>
        </authorList>
    </citation>
    <scope>NUCLEOTIDE SEQUENCE</scope>
</reference>
<dbReference type="NCBIfam" id="TIGR01557">
    <property type="entry name" value="myb_SHAQKYF"/>
    <property type="match status" value="1"/>
</dbReference>
<sequence length="178" mass="20209">HEEWTQQLHQCFVDAVSLLGGADKATPKSVGRIMGIPRIPLHHLKSHLQNYRLAKNRDYKSNDKMEENVIPGIGEKEIQPQRHKTMLQLQMEVQKKLQEQIEVQGHLQLRIEAQGKYLQSVLKQAQEILASYSEIKATKFQLSFYGAMSVPKQSLNADCSSDSCLTSIDCCSNWSVES</sequence>
<feature type="domain" description="HTH myb-type" evidence="5">
    <location>
        <begin position="1"/>
        <end position="56"/>
    </location>
</feature>
<dbReference type="PANTHER" id="PTHR31499">
    <property type="entry name" value="MYB FAMILY TRANSCRIPTION FACTOR PHL11"/>
    <property type="match status" value="1"/>
</dbReference>
<proteinExistence type="evidence at transcript level"/>
<keyword evidence="4" id="KW-0539">Nucleus</keyword>
<dbReference type="Gene3D" id="1.10.10.60">
    <property type="entry name" value="Homeodomain-like"/>
    <property type="match status" value="1"/>
</dbReference>
<dbReference type="EMBL" id="GQ165840">
    <property type="protein sequence ID" value="ADG57828.1"/>
    <property type="molecule type" value="mRNA"/>
</dbReference>
<dbReference type="InterPro" id="IPR046955">
    <property type="entry name" value="PHR1-like"/>
</dbReference>
<evidence type="ECO:0000256" key="3">
    <source>
        <dbReference type="ARBA" id="ARBA00023163"/>
    </source>
</evidence>
<dbReference type="InterPro" id="IPR017930">
    <property type="entry name" value="Myb_dom"/>
</dbReference>
<evidence type="ECO:0000256" key="1">
    <source>
        <dbReference type="ARBA" id="ARBA00023015"/>
    </source>
</evidence>
<feature type="non-terminal residue" evidence="6">
    <location>
        <position position="1"/>
    </location>
</feature>
<dbReference type="SUPFAM" id="SSF46689">
    <property type="entry name" value="Homeodomain-like"/>
    <property type="match status" value="1"/>
</dbReference>
<evidence type="ECO:0000259" key="5">
    <source>
        <dbReference type="PROSITE" id="PS51294"/>
    </source>
</evidence>
<dbReference type="PANTHER" id="PTHR31499:SF11">
    <property type="entry name" value="MYB FAMILY TRANSCRIPTION FACTOR PHL8"/>
    <property type="match status" value="1"/>
</dbReference>